<dbReference type="GO" id="GO:0007165">
    <property type="term" value="P:signal transduction"/>
    <property type="evidence" value="ECO:0007669"/>
    <property type="project" value="UniProtKB-KW"/>
</dbReference>
<feature type="transmembrane region" description="Helical" evidence="8">
    <location>
        <begin position="380"/>
        <end position="398"/>
    </location>
</feature>
<dbReference type="GO" id="GO:0050909">
    <property type="term" value="P:sensory perception of taste"/>
    <property type="evidence" value="ECO:0007669"/>
    <property type="project" value="InterPro"/>
</dbReference>
<name>A0A8B8G2I6_9HEMI</name>
<dbReference type="InterPro" id="IPR013604">
    <property type="entry name" value="7TM_chemorcpt"/>
</dbReference>
<dbReference type="GO" id="GO:0005886">
    <property type="term" value="C:plasma membrane"/>
    <property type="evidence" value="ECO:0007669"/>
    <property type="project" value="UniProtKB-SubCell"/>
</dbReference>
<dbReference type="GeneID" id="112688289"/>
<feature type="transmembrane region" description="Helical" evidence="8">
    <location>
        <begin position="263"/>
        <end position="284"/>
    </location>
</feature>
<feature type="transmembrane region" description="Helical" evidence="8">
    <location>
        <begin position="112"/>
        <end position="129"/>
    </location>
</feature>
<evidence type="ECO:0000256" key="8">
    <source>
        <dbReference type="RuleBase" id="RU363108"/>
    </source>
</evidence>
<feature type="transmembrane region" description="Helical" evidence="8">
    <location>
        <begin position="149"/>
        <end position="177"/>
    </location>
</feature>
<accession>A0A8B8G2I6</accession>
<dbReference type="GO" id="GO:0008049">
    <property type="term" value="P:male courtship behavior"/>
    <property type="evidence" value="ECO:0007669"/>
    <property type="project" value="TreeGrafter"/>
</dbReference>
<keyword evidence="3 8" id="KW-0812">Transmembrane</keyword>
<sequence length="406" mass="46537">MGEKIIDGGQRRPFGCPSTWSTLKCLGQTVILVSCVFNYVMTPHFECVLEGGYGTTMAVNPMAWVYSRSVSVACFMAYAVMSVKYRGGVAEYRARIALHDAYSPTTDAERRAFATFNAAVASACALLILPVNGMRLFRFVEDRRPIEVIVYFGLIYSQNALTCLMETRFVLLCYVLYTKFVRINRDMETIGDQLAADRGCPSVRRSRLVAAPVRRRHANRRGHYWVRDDGDMYRLRATGQRLVDAIERLKIRHRLMREAVDELQYVFAVPVGFSLCNLCVMGLFDIYYQLLNMYIQQRSNRSSAYIYLWLMQYMLRFFIIVITVHAATNQALRSKYLITHVSRNCLDVSTKEELQIFSNQISSTTMEFTICDLFTLNTKLFASAMAASITYLIILLQMKTEANDIY</sequence>
<evidence type="ECO:0000313" key="10">
    <source>
        <dbReference type="RefSeq" id="XP_025417197.1"/>
    </source>
</evidence>
<keyword evidence="2 8" id="KW-1003">Cell membrane</keyword>
<dbReference type="AlphaFoldDB" id="A0A8B8G2I6"/>
<comment type="subcellular location">
    <subcellularLocation>
        <location evidence="1 8">Cell membrane</location>
        <topology evidence="1 8">Multi-pass membrane protein</topology>
    </subcellularLocation>
</comment>
<dbReference type="PANTHER" id="PTHR21143:SF133">
    <property type="entry name" value="GUSTATORY AND PHEROMONE RECEPTOR 32A-RELATED"/>
    <property type="match status" value="1"/>
</dbReference>
<dbReference type="GO" id="GO:0030425">
    <property type="term" value="C:dendrite"/>
    <property type="evidence" value="ECO:0007669"/>
    <property type="project" value="TreeGrafter"/>
</dbReference>
<dbReference type="GO" id="GO:0030424">
    <property type="term" value="C:axon"/>
    <property type="evidence" value="ECO:0007669"/>
    <property type="project" value="TreeGrafter"/>
</dbReference>
<keyword evidence="9" id="KW-1185">Reference proteome</keyword>
<keyword evidence="4 8" id="KW-1133">Transmembrane helix</keyword>
<dbReference type="Proteomes" id="UP000694846">
    <property type="component" value="Unplaced"/>
</dbReference>
<organism evidence="9 10">
    <name type="scientific">Sipha flava</name>
    <name type="common">yellow sugarcane aphid</name>
    <dbReference type="NCBI Taxonomy" id="143950"/>
    <lineage>
        <taxon>Eukaryota</taxon>
        <taxon>Metazoa</taxon>
        <taxon>Ecdysozoa</taxon>
        <taxon>Arthropoda</taxon>
        <taxon>Hexapoda</taxon>
        <taxon>Insecta</taxon>
        <taxon>Pterygota</taxon>
        <taxon>Neoptera</taxon>
        <taxon>Paraneoptera</taxon>
        <taxon>Hemiptera</taxon>
        <taxon>Sternorrhyncha</taxon>
        <taxon>Aphidomorpha</taxon>
        <taxon>Aphidoidea</taxon>
        <taxon>Aphididae</taxon>
        <taxon>Sipha</taxon>
    </lineage>
</organism>
<proteinExistence type="inferred from homology"/>
<feature type="transmembrane region" description="Helical" evidence="8">
    <location>
        <begin position="61"/>
        <end position="81"/>
    </location>
</feature>
<comment type="similarity">
    <text evidence="8">Belongs to the insect chemoreceptor superfamily. Gustatory receptor (GR) family.</text>
</comment>
<gene>
    <name evidence="10" type="primary">LOC112688289</name>
</gene>
<dbReference type="GO" id="GO:0007635">
    <property type="term" value="P:chemosensory behavior"/>
    <property type="evidence" value="ECO:0007669"/>
    <property type="project" value="TreeGrafter"/>
</dbReference>
<dbReference type="PROSITE" id="PS51257">
    <property type="entry name" value="PROKAR_LIPOPROTEIN"/>
    <property type="match status" value="1"/>
</dbReference>
<keyword evidence="7 8" id="KW-0807">Transducer</keyword>
<evidence type="ECO:0000256" key="7">
    <source>
        <dbReference type="ARBA" id="ARBA00023224"/>
    </source>
</evidence>
<evidence type="ECO:0000256" key="5">
    <source>
        <dbReference type="ARBA" id="ARBA00023136"/>
    </source>
</evidence>
<evidence type="ECO:0000256" key="2">
    <source>
        <dbReference type="ARBA" id="ARBA00022475"/>
    </source>
</evidence>
<evidence type="ECO:0000256" key="1">
    <source>
        <dbReference type="ARBA" id="ARBA00004651"/>
    </source>
</evidence>
<comment type="function">
    <text evidence="8">Gustatory receptor which mediates acceptance or avoidance behavior, depending on its substrates.</text>
</comment>
<dbReference type="OrthoDB" id="6603629at2759"/>
<dbReference type="GO" id="GO:0043025">
    <property type="term" value="C:neuronal cell body"/>
    <property type="evidence" value="ECO:0007669"/>
    <property type="project" value="TreeGrafter"/>
</dbReference>
<dbReference type="Pfam" id="PF08395">
    <property type="entry name" value="7tm_7"/>
    <property type="match status" value="1"/>
</dbReference>
<protein>
    <recommendedName>
        <fullName evidence="8">Gustatory receptor</fullName>
    </recommendedName>
</protein>
<dbReference type="PANTHER" id="PTHR21143">
    <property type="entry name" value="INVERTEBRATE GUSTATORY RECEPTOR"/>
    <property type="match status" value="1"/>
</dbReference>
<feature type="transmembrane region" description="Helical" evidence="8">
    <location>
        <begin position="304"/>
        <end position="327"/>
    </location>
</feature>
<dbReference type="RefSeq" id="XP_025417197.1">
    <property type="nucleotide sequence ID" value="XM_025561412.1"/>
</dbReference>
<feature type="transmembrane region" description="Helical" evidence="8">
    <location>
        <begin position="21"/>
        <end position="41"/>
    </location>
</feature>
<evidence type="ECO:0000256" key="3">
    <source>
        <dbReference type="ARBA" id="ARBA00022692"/>
    </source>
</evidence>
<keyword evidence="6 8" id="KW-0675">Receptor</keyword>
<evidence type="ECO:0000256" key="6">
    <source>
        <dbReference type="ARBA" id="ARBA00023170"/>
    </source>
</evidence>
<evidence type="ECO:0000256" key="4">
    <source>
        <dbReference type="ARBA" id="ARBA00022989"/>
    </source>
</evidence>
<reference evidence="10" key="1">
    <citation type="submission" date="2025-08" db="UniProtKB">
        <authorList>
            <consortium name="RefSeq"/>
        </authorList>
    </citation>
    <scope>IDENTIFICATION</scope>
    <source>
        <tissue evidence="10">Whole body</tissue>
    </source>
</reference>
<evidence type="ECO:0000313" key="9">
    <source>
        <dbReference type="Proteomes" id="UP000694846"/>
    </source>
</evidence>
<keyword evidence="5 8" id="KW-0472">Membrane</keyword>